<dbReference type="AlphaFoldDB" id="A0A5N5VCI5"/>
<sequence length="237" mass="25077">MDFQVSGLRVVLGGVTAVDDVSFAVSQGEILGLIGPNGAGKTTAVNAISGYLRPTSGRVTLDGSDITGWAPERLVRAGIARTFQGARLFGQLTVLENVRVPALIRRRGRAATRLAEQILEQLGLAGRAGEPAQDQPAGVQRLLGLARALAAEPRLLLLDEPAAGLNDDESAELSQLLRNLARDSDIGVLIIEHDMSLIMGLCDRLHVLNSGRTLFSGAPQDARRNPEVIEAYLGSTA</sequence>
<dbReference type="InterPro" id="IPR032823">
    <property type="entry name" value="BCA_ABC_TP_C"/>
</dbReference>
<comment type="caution">
    <text evidence="5">The sequence shown here is derived from an EMBL/GenBank/DDBJ whole genome shotgun (WGS) entry which is preliminary data.</text>
</comment>
<proteinExistence type="predicted"/>
<dbReference type="GO" id="GO:0015192">
    <property type="term" value="F:L-phenylalanine transmembrane transporter activity"/>
    <property type="evidence" value="ECO:0007669"/>
    <property type="project" value="TreeGrafter"/>
</dbReference>
<dbReference type="GO" id="GO:0005304">
    <property type="term" value="F:L-valine transmembrane transporter activity"/>
    <property type="evidence" value="ECO:0007669"/>
    <property type="project" value="TreeGrafter"/>
</dbReference>
<dbReference type="Proteomes" id="UP000325690">
    <property type="component" value="Unassembled WGS sequence"/>
</dbReference>
<dbReference type="GO" id="GO:0005524">
    <property type="term" value="F:ATP binding"/>
    <property type="evidence" value="ECO:0007669"/>
    <property type="project" value="UniProtKB-KW"/>
</dbReference>
<protein>
    <submittedName>
        <fullName evidence="5">Branched-chain amino acid ABC transporter ATP-binding protein</fullName>
    </submittedName>
</protein>
<name>A0A5N5VCI5_MYCPH</name>
<evidence type="ECO:0000259" key="4">
    <source>
        <dbReference type="PROSITE" id="PS50893"/>
    </source>
</evidence>
<dbReference type="PANTHER" id="PTHR45772">
    <property type="entry name" value="CONSERVED COMPONENT OF ABC TRANSPORTER FOR NATURAL AMINO ACIDS-RELATED"/>
    <property type="match status" value="1"/>
</dbReference>
<dbReference type="SUPFAM" id="SSF52540">
    <property type="entry name" value="P-loop containing nucleoside triphosphate hydrolases"/>
    <property type="match status" value="1"/>
</dbReference>
<dbReference type="PROSITE" id="PS50893">
    <property type="entry name" value="ABC_TRANSPORTER_2"/>
    <property type="match status" value="1"/>
</dbReference>
<dbReference type="Gene3D" id="3.40.50.300">
    <property type="entry name" value="P-loop containing nucleotide triphosphate hydrolases"/>
    <property type="match status" value="1"/>
</dbReference>
<dbReference type="InterPro" id="IPR003593">
    <property type="entry name" value="AAA+_ATPase"/>
</dbReference>
<dbReference type="EMBL" id="ANBP01000001">
    <property type="protein sequence ID" value="KAB7759674.1"/>
    <property type="molecule type" value="Genomic_DNA"/>
</dbReference>
<keyword evidence="6" id="KW-1185">Reference proteome</keyword>
<dbReference type="InterPro" id="IPR003439">
    <property type="entry name" value="ABC_transporter-like_ATP-bd"/>
</dbReference>
<feature type="domain" description="ABC transporter" evidence="4">
    <location>
        <begin position="3"/>
        <end position="235"/>
    </location>
</feature>
<dbReference type="InterPro" id="IPR027417">
    <property type="entry name" value="P-loop_NTPase"/>
</dbReference>
<dbReference type="SMART" id="SM00382">
    <property type="entry name" value="AAA"/>
    <property type="match status" value="1"/>
</dbReference>
<evidence type="ECO:0000313" key="5">
    <source>
        <dbReference type="EMBL" id="KAB7759674.1"/>
    </source>
</evidence>
<dbReference type="GO" id="GO:1903806">
    <property type="term" value="P:L-isoleucine import across plasma membrane"/>
    <property type="evidence" value="ECO:0007669"/>
    <property type="project" value="TreeGrafter"/>
</dbReference>
<dbReference type="GO" id="GO:0005886">
    <property type="term" value="C:plasma membrane"/>
    <property type="evidence" value="ECO:0007669"/>
    <property type="project" value="TreeGrafter"/>
</dbReference>
<dbReference type="CDD" id="cd03219">
    <property type="entry name" value="ABC_Mj1267_LivG_branched"/>
    <property type="match status" value="1"/>
</dbReference>
<keyword evidence="2" id="KW-0547">Nucleotide-binding</keyword>
<dbReference type="Pfam" id="PF12399">
    <property type="entry name" value="BCA_ABC_TP_C"/>
    <property type="match status" value="1"/>
</dbReference>
<dbReference type="Pfam" id="PF00005">
    <property type="entry name" value="ABC_tran"/>
    <property type="match status" value="1"/>
</dbReference>
<evidence type="ECO:0000256" key="1">
    <source>
        <dbReference type="ARBA" id="ARBA00022448"/>
    </source>
</evidence>
<accession>A0A5N5VCI5</accession>
<evidence type="ECO:0000256" key="2">
    <source>
        <dbReference type="ARBA" id="ARBA00022741"/>
    </source>
</evidence>
<dbReference type="GO" id="GO:1903805">
    <property type="term" value="P:L-valine import across plasma membrane"/>
    <property type="evidence" value="ECO:0007669"/>
    <property type="project" value="TreeGrafter"/>
</dbReference>
<dbReference type="GO" id="GO:0015808">
    <property type="term" value="P:L-alanine transport"/>
    <property type="evidence" value="ECO:0007669"/>
    <property type="project" value="TreeGrafter"/>
</dbReference>
<keyword evidence="1" id="KW-0813">Transport</keyword>
<dbReference type="InterPro" id="IPR051120">
    <property type="entry name" value="ABC_AA/LPS_Transport"/>
</dbReference>
<evidence type="ECO:0000256" key="3">
    <source>
        <dbReference type="ARBA" id="ARBA00022840"/>
    </source>
</evidence>
<dbReference type="GO" id="GO:0042941">
    <property type="term" value="P:D-alanine transmembrane transport"/>
    <property type="evidence" value="ECO:0007669"/>
    <property type="project" value="TreeGrafter"/>
</dbReference>
<dbReference type="GO" id="GO:0015188">
    <property type="term" value="F:L-isoleucine transmembrane transporter activity"/>
    <property type="evidence" value="ECO:0007669"/>
    <property type="project" value="TreeGrafter"/>
</dbReference>
<keyword evidence="3 5" id="KW-0067">ATP-binding</keyword>
<evidence type="ECO:0000313" key="6">
    <source>
        <dbReference type="Proteomes" id="UP000325690"/>
    </source>
</evidence>
<organism evidence="5 6">
    <name type="scientific">Mycolicibacterium phlei DSM 43239 = CCUG 21000</name>
    <dbReference type="NCBI Taxonomy" id="1226750"/>
    <lineage>
        <taxon>Bacteria</taxon>
        <taxon>Bacillati</taxon>
        <taxon>Actinomycetota</taxon>
        <taxon>Actinomycetes</taxon>
        <taxon>Mycobacteriales</taxon>
        <taxon>Mycobacteriaceae</taxon>
        <taxon>Mycolicibacterium</taxon>
    </lineage>
</organism>
<dbReference type="PANTHER" id="PTHR45772:SF7">
    <property type="entry name" value="AMINO ACID ABC TRANSPORTER ATP-BINDING PROTEIN"/>
    <property type="match status" value="1"/>
</dbReference>
<gene>
    <name evidence="5" type="ORF">MPHL21000_01205</name>
</gene>
<dbReference type="GO" id="GO:0016887">
    <property type="term" value="F:ATP hydrolysis activity"/>
    <property type="evidence" value="ECO:0007669"/>
    <property type="project" value="InterPro"/>
</dbReference>
<reference evidence="5 6" key="1">
    <citation type="submission" date="2012-10" db="EMBL/GenBank/DDBJ databases">
        <title>The draft sequence of the Mycobacterium pheli genome.</title>
        <authorList>
            <person name="Pettersson B.M.F."/>
            <person name="Das S."/>
            <person name="Dasgupta S."/>
            <person name="Bhattacharya A."/>
            <person name="Kirsebom L.A."/>
        </authorList>
    </citation>
    <scope>NUCLEOTIDE SEQUENCE [LARGE SCALE GENOMIC DNA]</scope>
    <source>
        <strain evidence="5 6">CCUG 21000</strain>
    </source>
</reference>